<dbReference type="EMBL" id="JAHRHJ020000006">
    <property type="protein sequence ID" value="KAH9311899.1"/>
    <property type="molecule type" value="Genomic_DNA"/>
</dbReference>
<gene>
    <name evidence="1" type="ORF">KI387_026934</name>
</gene>
<feature type="non-terminal residue" evidence="1">
    <location>
        <position position="1"/>
    </location>
</feature>
<dbReference type="AlphaFoldDB" id="A0AA38L176"/>
<evidence type="ECO:0000313" key="1">
    <source>
        <dbReference type="EMBL" id="KAH9311899.1"/>
    </source>
</evidence>
<evidence type="ECO:0000313" key="2">
    <source>
        <dbReference type="Proteomes" id="UP000824469"/>
    </source>
</evidence>
<comment type="caution">
    <text evidence="1">The sequence shown here is derived from an EMBL/GenBank/DDBJ whole genome shotgun (WGS) entry which is preliminary data.</text>
</comment>
<name>A0AA38L176_TAXCH</name>
<feature type="non-terminal residue" evidence="1">
    <location>
        <position position="149"/>
    </location>
</feature>
<dbReference type="Proteomes" id="UP000824469">
    <property type="component" value="Unassembled WGS sequence"/>
</dbReference>
<proteinExistence type="predicted"/>
<sequence>FGFRVCCVRVRTDTDDSTHFTKISLFNKLNSGNFMLDVVVTIRGNHIRPYIVGEWCYPLLFFVSKKCRGAGRLPQKQVPPGIFILCCQAIAYLNFIFVCRGDTKFCDESDGCRRTYSLPPKEPSPVVKQLRWKEELHYIYAAYGFNPHY</sequence>
<reference evidence="1 2" key="1">
    <citation type="journal article" date="2021" name="Nat. Plants">
        <title>The Taxus genome provides insights into paclitaxel biosynthesis.</title>
        <authorList>
            <person name="Xiong X."/>
            <person name="Gou J."/>
            <person name="Liao Q."/>
            <person name="Li Y."/>
            <person name="Zhou Q."/>
            <person name="Bi G."/>
            <person name="Li C."/>
            <person name="Du R."/>
            <person name="Wang X."/>
            <person name="Sun T."/>
            <person name="Guo L."/>
            <person name="Liang H."/>
            <person name="Lu P."/>
            <person name="Wu Y."/>
            <person name="Zhang Z."/>
            <person name="Ro D.K."/>
            <person name="Shang Y."/>
            <person name="Huang S."/>
            <person name="Yan J."/>
        </authorList>
    </citation>
    <scope>NUCLEOTIDE SEQUENCE [LARGE SCALE GENOMIC DNA]</scope>
    <source>
        <strain evidence="1">Ta-2019</strain>
    </source>
</reference>
<keyword evidence="2" id="KW-1185">Reference proteome</keyword>
<protein>
    <submittedName>
        <fullName evidence="1">Uncharacterized protein</fullName>
    </submittedName>
</protein>
<accession>A0AA38L176</accession>
<organism evidence="1 2">
    <name type="scientific">Taxus chinensis</name>
    <name type="common">Chinese yew</name>
    <name type="synonym">Taxus wallichiana var. chinensis</name>
    <dbReference type="NCBI Taxonomy" id="29808"/>
    <lineage>
        <taxon>Eukaryota</taxon>
        <taxon>Viridiplantae</taxon>
        <taxon>Streptophyta</taxon>
        <taxon>Embryophyta</taxon>
        <taxon>Tracheophyta</taxon>
        <taxon>Spermatophyta</taxon>
        <taxon>Pinopsida</taxon>
        <taxon>Pinidae</taxon>
        <taxon>Conifers II</taxon>
        <taxon>Cupressales</taxon>
        <taxon>Taxaceae</taxon>
        <taxon>Taxus</taxon>
    </lineage>
</organism>